<dbReference type="PROSITE" id="PS00636">
    <property type="entry name" value="DNAJ_1"/>
    <property type="match status" value="1"/>
</dbReference>
<dbReference type="AlphaFoldDB" id="G0TXL0"/>
<dbReference type="PANTHER" id="PTHR44094:SF9">
    <property type="entry name" value="PROTEIN DNAJ, PUTATIVE-RELATED"/>
    <property type="match status" value="1"/>
</dbReference>
<dbReference type="Gene3D" id="1.10.287.110">
    <property type="entry name" value="DnaJ domain"/>
    <property type="match status" value="1"/>
</dbReference>
<dbReference type="InterPro" id="IPR001623">
    <property type="entry name" value="DnaJ_domain"/>
</dbReference>
<evidence type="ECO:0000313" key="2">
    <source>
        <dbReference type="EMBL" id="CCC48700.1"/>
    </source>
</evidence>
<reference evidence="2" key="1">
    <citation type="journal article" date="2012" name="Proc. Natl. Acad. Sci. U.S.A.">
        <title>Antigenic diversity is generated by distinct evolutionary mechanisms in African trypanosome species.</title>
        <authorList>
            <person name="Jackson A.P."/>
            <person name="Berry A."/>
            <person name="Aslett M."/>
            <person name="Allison H.C."/>
            <person name="Burton P."/>
            <person name="Vavrova-Anderson J."/>
            <person name="Brown R."/>
            <person name="Browne H."/>
            <person name="Corton N."/>
            <person name="Hauser H."/>
            <person name="Gamble J."/>
            <person name="Gilderthorp R."/>
            <person name="Marcello L."/>
            <person name="McQuillan J."/>
            <person name="Otto T.D."/>
            <person name="Quail M.A."/>
            <person name="Sanders M.J."/>
            <person name="van Tonder A."/>
            <person name="Ginger M.L."/>
            <person name="Field M.C."/>
            <person name="Barry J.D."/>
            <person name="Hertz-Fowler C."/>
            <person name="Berriman M."/>
        </authorList>
    </citation>
    <scope>NUCLEOTIDE SEQUENCE</scope>
    <source>
        <strain evidence="2">Y486</strain>
    </source>
</reference>
<feature type="domain" description="J" evidence="1">
    <location>
        <begin position="462"/>
        <end position="533"/>
    </location>
</feature>
<sequence length="865" mass="97417">MPRAFSQVSLAEFLPLGAAEAARRQAQFLKGVTRPYILHCVYVVPPKKKICWTHGAETARKGEREVPRFVGGDKTVKPAYISVFSTLFAMRRAALQVVPARAPFKRKNTFASGGYGGSSPENRQNLLEEEEFRAMEAARDEFDMLPVSHRLAAKADALDMELKRLSFFMFEKPQLIVDTRAATLTRRPASVVRVLRSCKVTKPCQGRPSTWSPPVGSSSTIVQICGAVRRLLKGEGDRPRSKGGTLSATTGAELATLTTDIDYMRRMQQLHALNFYSRLNMTPRRHIFLAFYTLLWNAVVAVQNALGCILFGAIRGVRDHGLVVGLSRGVALGCVRAAQFMACGLLLSPLVHIPSGLCNTVYGVWNAFSGRFFFEACSGRWQYCCALDCAWLRHDLLLERRAIRSVGRMEFRRKHMQAEEKWRDRLASMGFSIDKMTRKVMSARQPKGRGNNGDDQCEELENPYEVLQVPRSATQAQIKTQYKRLAKIFHPDVTQRNDSETERLKAQRKFESISQAYQILSNPEKRQSYDIGGARALRLHESKMGRFMSRTPEEIVQGVFGGEPFRQRVLGSLLRSHWHLRNEAQVSVSLYEFEQLQCLRCRELTAELARILDVHAQAPPTRSASPHSAQAVSEVAQSVISKLDCNLSGGTNQMLSKHKNKATSRSNGTGASSPYVRACFTNEHNCFSRDFVSRCDRYTRRLSEACFGRELMYEVGQSYIISSQRFLGVLPFYAPKVHVYKKIFSGADRIFAAFREKIDSSASNNPEWLARKVMVEYFNMEFDSVVADASIILRFAAQNVLQDVTVTEEQRLRRCYALWYLGEEMMRKGTPWSAAGTSRSDDGELMAYLQQAANSAATTSQAEPF</sequence>
<dbReference type="PRINTS" id="PR00625">
    <property type="entry name" value="JDOMAIN"/>
</dbReference>
<dbReference type="SUPFAM" id="SSF46565">
    <property type="entry name" value="Chaperone J-domain"/>
    <property type="match status" value="1"/>
</dbReference>
<dbReference type="InterPro" id="IPR052423">
    <property type="entry name" value="EMIR"/>
</dbReference>
<dbReference type="EMBL" id="HE573023">
    <property type="protein sequence ID" value="CCC48700.1"/>
    <property type="molecule type" value="Genomic_DNA"/>
</dbReference>
<dbReference type="PROSITE" id="PS50076">
    <property type="entry name" value="DNAJ_2"/>
    <property type="match status" value="1"/>
</dbReference>
<dbReference type="InterPro" id="IPR018253">
    <property type="entry name" value="DnaJ_domain_CS"/>
</dbReference>
<dbReference type="SMART" id="SM00271">
    <property type="entry name" value="DnaJ"/>
    <property type="match status" value="1"/>
</dbReference>
<protein>
    <submittedName>
        <fullName evidence="2">Putative chaperone protein DNAj</fullName>
    </submittedName>
</protein>
<dbReference type="InterPro" id="IPR036869">
    <property type="entry name" value="J_dom_sf"/>
</dbReference>
<evidence type="ECO:0000259" key="1">
    <source>
        <dbReference type="PROSITE" id="PS50076"/>
    </source>
</evidence>
<dbReference type="CDD" id="cd06257">
    <property type="entry name" value="DnaJ"/>
    <property type="match status" value="1"/>
</dbReference>
<accession>G0TXL0</accession>
<name>G0TXL0_TRYVY</name>
<dbReference type="PANTHER" id="PTHR44094">
    <property type="entry name" value="DNAJ HEAT SHOCK N-TERMINAL DOMAIN-CONTAINING PROTEIN"/>
    <property type="match status" value="1"/>
</dbReference>
<dbReference type="Pfam" id="PF00226">
    <property type="entry name" value="DnaJ"/>
    <property type="match status" value="1"/>
</dbReference>
<organism evidence="2">
    <name type="scientific">Trypanosoma vivax (strain Y486)</name>
    <dbReference type="NCBI Taxonomy" id="1055687"/>
    <lineage>
        <taxon>Eukaryota</taxon>
        <taxon>Discoba</taxon>
        <taxon>Euglenozoa</taxon>
        <taxon>Kinetoplastea</taxon>
        <taxon>Metakinetoplastina</taxon>
        <taxon>Trypanosomatida</taxon>
        <taxon>Trypanosomatidae</taxon>
        <taxon>Trypanosoma</taxon>
        <taxon>Duttonella</taxon>
    </lineage>
</organism>
<proteinExistence type="predicted"/>
<gene>
    <name evidence="2" type="ORF">TVY486_0700440</name>
</gene>
<dbReference type="VEuPathDB" id="TriTrypDB:TvY486_0700440"/>